<proteinExistence type="predicted"/>
<evidence type="ECO:0000313" key="2">
    <source>
        <dbReference type="Proteomes" id="UP000479526"/>
    </source>
</evidence>
<gene>
    <name evidence="1" type="ORF">GT755_14095</name>
</gene>
<dbReference type="EMBL" id="WXEW01000004">
    <property type="protein sequence ID" value="NAS22816.1"/>
    <property type="molecule type" value="Genomic_DNA"/>
</dbReference>
<dbReference type="RefSeq" id="WP_161480176.1">
    <property type="nucleotide sequence ID" value="NZ_WXEW01000004.1"/>
</dbReference>
<sequence>MSRADMVADRYRMLLSEHEWLHAGFSWTIVRAGVSSSHSWLSRGALPDFRHLEPREPEGLDLVPIEIVFVVRSGEHLIAVQVERPSVDVKSHIRHLSGQGPSWSLTWNMYGDLRFLYAADREIRADSGADDFVLLAPEGLPRETREAIARLKSVAGMGSRAARAALMATFEKISGFRLDEEWLQSNQPAILLEKPLTQLPPCPSALETTDPDLYALLRTKPEASRIAVLSHVVDRLAEQFGFDWESLKEARRAVSRRDVLSGKTRQALTEETFRLGRDWRHAPGGTADEEALWSRWEAGIATRLAVRAAIEDPGNFEALYLAGNAMKSGWSSLRDILTSL</sequence>
<keyword evidence="2" id="KW-1185">Reference proteome</keyword>
<protein>
    <submittedName>
        <fullName evidence="1">Uncharacterized protein</fullName>
    </submittedName>
</protein>
<accession>A0A7C9NNC6</accession>
<dbReference type="AlphaFoldDB" id="A0A7C9NNC6"/>
<comment type="caution">
    <text evidence="1">The sequence shown here is derived from an EMBL/GenBank/DDBJ whole genome shotgun (WGS) entry which is preliminary data.</text>
</comment>
<reference evidence="1 2" key="1">
    <citation type="submission" date="2020-01" db="EMBL/GenBank/DDBJ databases">
        <title>Herbidospora sp. NEAU-GS84 nov., a novel actinomycete isolated from soil.</title>
        <authorList>
            <person name="Han L."/>
        </authorList>
    </citation>
    <scope>NUCLEOTIDE SEQUENCE [LARGE SCALE GENOMIC DNA]</scope>
    <source>
        <strain evidence="1 2">NEAU-GS84</strain>
    </source>
</reference>
<evidence type="ECO:0000313" key="1">
    <source>
        <dbReference type="EMBL" id="NAS22816.1"/>
    </source>
</evidence>
<dbReference type="Proteomes" id="UP000479526">
    <property type="component" value="Unassembled WGS sequence"/>
</dbReference>
<organism evidence="1 2">
    <name type="scientific">Herbidospora solisilvae</name>
    <dbReference type="NCBI Taxonomy" id="2696284"/>
    <lineage>
        <taxon>Bacteria</taxon>
        <taxon>Bacillati</taxon>
        <taxon>Actinomycetota</taxon>
        <taxon>Actinomycetes</taxon>
        <taxon>Streptosporangiales</taxon>
        <taxon>Streptosporangiaceae</taxon>
        <taxon>Herbidospora</taxon>
    </lineage>
</organism>
<name>A0A7C9NNC6_9ACTN</name>